<dbReference type="InterPro" id="IPR011047">
    <property type="entry name" value="Quinoprotein_ADH-like_sf"/>
</dbReference>
<keyword evidence="4" id="KW-1185">Reference proteome</keyword>
<dbReference type="STRING" id="29313.BHQ16_00050"/>
<dbReference type="Gene3D" id="2.130.10.10">
    <property type="entry name" value="YVTN repeat-like/Quinoprotein amine dehydrogenase"/>
    <property type="match status" value="1"/>
</dbReference>
<proteinExistence type="predicted"/>
<dbReference type="Proteomes" id="UP000252015">
    <property type="component" value="Unassembled WGS sequence"/>
</dbReference>
<protein>
    <submittedName>
        <fullName evidence="3">Pyrrolo-quinoline quinone beta-propeller repeat protein [Gordonia sp. KTR9]</fullName>
    </submittedName>
</protein>
<feature type="domain" description="Pyrrolo-quinoline quinone repeat" evidence="2">
    <location>
        <begin position="328"/>
        <end position="461"/>
    </location>
</feature>
<dbReference type="Pfam" id="PF13360">
    <property type="entry name" value="PQQ_2"/>
    <property type="match status" value="1"/>
</dbReference>
<dbReference type="RefSeq" id="WP_084226244.1">
    <property type="nucleotide sequence ID" value="NZ_JACKUN010000022.1"/>
</dbReference>
<feature type="compositionally biased region" description="Polar residues" evidence="1">
    <location>
        <begin position="609"/>
        <end position="626"/>
    </location>
</feature>
<sequence>MVIGVVAAVITLVAAGVVVWRWSHSGSDGGAGPVPGQLTREFPTAPSVAWKVTADQLGASAFTLSSAVGDGMIAFPPALVDDGGIAISLPGSDYDSQRKHVLAGVNMATGQPWTTQVEARCPAQIAGHLIACSKSTDDQERFGFIDVRNGTETNTLVVPKGIHGEAAFDGRAVYLVGSDANGSAMRVTKLEGVGHQVWSVAPDVPISSGPGFVWIRVGRGLVGASRNGTQVVLSADDGHLLSKNVGAGEVLADGSLVGSVDSNSQRTTSGYEVVHPNGTTTELPALENPLNGSDGPTQQQPAITSRDLAGMVVVGGRLYRPGASTSTWSAATWISRVVVVTDRITVGVTDKGALQGYDTRTGQTVWTGPNGTVAPWSSRFADAVISDGIRVIALADDGTITATNAATGNPEWKMQGPIPTAGASYYPKNTERTAAYLYAAGDKFVVVTGDSITAYGATGGAAQEPGSSAGHTAGPAEQNGGGYYTRCGSAPIFTPQTFRTASGGLVVTLKVTATCPGGDVLGAAGTSITIHDDSGVIASGTFDFSSNPIGIAPASGSGGGGTTVELTFPQGAFWRLPDTLGTDSAGVDSSAGAAAKPGILVECERPSGGAQQATNPGTTPSATAGSGYTPPGTDIGSNCSQALRSQADSDRSFIMTKLNGHWLAQLSSKHAGLEADGKVWDDCAILHEFLALRLRFTDVRMLWSNEWSVFSEPGWWVTVAAATFPGPDEANVWCQQQGFDNEHCFAKLVSTSAGPDGSTKYW</sequence>
<feature type="region of interest" description="Disordered" evidence="1">
    <location>
        <begin position="606"/>
        <end position="635"/>
    </location>
</feature>
<reference evidence="3 4" key="1">
    <citation type="submission" date="2018-05" db="EMBL/GenBank/DDBJ databases">
        <authorList>
            <consortium name="IHU Genomes"/>
        </authorList>
    </citation>
    <scope>NUCLEOTIDE SEQUENCE [LARGE SCALE GENOMIC DNA]</scope>
    <source>
        <strain evidence="3 4">P7336</strain>
    </source>
</reference>
<organism evidence="3 4">
    <name type="scientific">Mycobacterium shimoidei</name>
    <dbReference type="NCBI Taxonomy" id="29313"/>
    <lineage>
        <taxon>Bacteria</taxon>
        <taxon>Bacillati</taxon>
        <taxon>Actinomycetota</taxon>
        <taxon>Actinomycetes</taxon>
        <taxon>Mycobacteriales</taxon>
        <taxon>Mycobacteriaceae</taxon>
        <taxon>Mycobacterium</taxon>
    </lineage>
</organism>
<dbReference type="InterPro" id="IPR015943">
    <property type="entry name" value="WD40/YVTN_repeat-like_dom_sf"/>
</dbReference>
<evidence type="ECO:0000313" key="3">
    <source>
        <dbReference type="EMBL" id="SRX92989.1"/>
    </source>
</evidence>
<accession>A0A375YVW1</accession>
<evidence type="ECO:0000256" key="1">
    <source>
        <dbReference type="SAM" id="MobiDB-lite"/>
    </source>
</evidence>
<evidence type="ECO:0000259" key="2">
    <source>
        <dbReference type="Pfam" id="PF13360"/>
    </source>
</evidence>
<name>A0A375YVW1_MYCSH</name>
<gene>
    <name evidence="3" type="ORF">MSP7336_01218</name>
</gene>
<dbReference type="InterPro" id="IPR002372">
    <property type="entry name" value="PQQ_rpt_dom"/>
</dbReference>
<evidence type="ECO:0000313" key="4">
    <source>
        <dbReference type="Proteomes" id="UP000252015"/>
    </source>
</evidence>
<dbReference type="AlphaFoldDB" id="A0A375YVW1"/>
<dbReference type="EMBL" id="UEGW01000001">
    <property type="protein sequence ID" value="SRX92989.1"/>
    <property type="molecule type" value="Genomic_DNA"/>
</dbReference>
<dbReference type="SUPFAM" id="SSF50998">
    <property type="entry name" value="Quinoprotein alcohol dehydrogenase-like"/>
    <property type="match status" value="1"/>
</dbReference>